<proteinExistence type="predicted"/>
<comment type="caution">
    <text evidence="2">The sequence shown here is derived from an EMBL/GenBank/DDBJ whole genome shotgun (WGS) entry which is preliminary data.</text>
</comment>
<evidence type="ECO:0000313" key="3">
    <source>
        <dbReference type="EMBL" id="CAF4630578.1"/>
    </source>
</evidence>
<feature type="region of interest" description="Disordered" evidence="1">
    <location>
        <begin position="1"/>
        <end position="67"/>
    </location>
</feature>
<sequence length="101" mass="11633">YHRLIDKAKTVHDIPRDTSNNSFFNNTDVKMNNDKNNKSNKRQIYNSSEDDSSPTPLKQTKLQQTRRRNLTSYDLLADGQQGGPVIDKLKHLAIYQVDLNS</sequence>
<dbReference type="EMBL" id="CAJOBC010136535">
    <property type="protein sequence ID" value="CAF4630578.1"/>
    <property type="molecule type" value="Genomic_DNA"/>
</dbReference>
<feature type="compositionally biased region" description="Basic and acidic residues" evidence="1">
    <location>
        <begin position="1"/>
        <end position="16"/>
    </location>
</feature>
<keyword evidence="4" id="KW-1185">Reference proteome</keyword>
<dbReference type="Proteomes" id="UP000681722">
    <property type="component" value="Unassembled WGS sequence"/>
</dbReference>
<protein>
    <submittedName>
        <fullName evidence="2">Uncharacterized protein</fullName>
    </submittedName>
</protein>
<feature type="non-terminal residue" evidence="2">
    <location>
        <position position="101"/>
    </location>
</feature>
<feature type="compositionally biased region" description="Polar residues" evidence="1">
    <location>
        <begin position="42"/>
        <end position="63"/>
    </location>
</feature>
<gene>
    <name evidence="2" type="ORF">GPM918_LOCUS46201</name>
    <name evidence="3" type="ORF">SRO942_LOCUS49843</name>
</gene>
<reference evidence="2" key="1">
    <citation type="submission" date="2021-02" db="EMBL/GenBank/DDBJ databases">
        <authorList>
            <person name="Nowell W R."/>
        </authorList>
    </citation>
    <scope>NUCLEOTIDE SEQUENCE</scope>
</reference>
<evidence type="ECO:0000313" key="2">
    <source>
        <dbReference type="EMBL" id="CAF1667451.1"/>
    </source>
</evidence>
<dbReference type="Proteomes" id="UP000663829">
    <property type="component" value="Unassembled WGS sequence"/>
</dbReference>
<accession>A0A816FYQ9</accession>
<dbReference type="AlphaFoldDB" id="A0A816FYQ9"/>
<evidence type="ECO:0000313" key="4">
    <source>
        <dbReference type="Proteomes" id="UP000663829"/>
    </source>
</evidence>
<dbReference type="EMBL" id="CAJNOQ010059131">
    <property type="protein sequence ID" value="CAF1667451.1"/>
    <property type="molecule type" value="Genomic_DNA"/>
</dbReference>
<name>A0A816FYQ9_9BILA</name>
<evidence type="ECO:0000256" key="1">
    <source>
        <dbReference type="SAM" id="MobiDB-lite"/>
    </source>
</evidence>
<feature type="non-terminal residue" evidence="2">
    <location>
        <position position="1"/>
    </location>
</feature>
<organism evidence="2 4">
    <name type="scientific">Didymodactylos carnosus</name>
    <dbReference type="NCBI Taxonomy" id="1234261"/>
    <lineage>
        <taxon>Eukaryota</taxon>
        <taxon>Metazoa</taxon>
        <taxon>Spiralia</taxon>
        <taxon>Gnathifera</taxon>
        <taxon>Rotifera</taxon>
        <taxon>Eurotatoria</taxon>
        <taxon>Bdelloidea</taxon>
        <taxon>Philodinida</taxon>
        <taxon>Philodinidae</taxon>
        <taxon>Didymodactylos</taxon>
    </lineage>
</organism>